<comment type="caution">
    <text evidence="2">The sequence shown here is derived from an EMBL/GenBank/DDBJ whole genome shotgun (WGS) entry which is preliminary data.</text>
</comment>
<evidence type="ECO:0000256" key="1">
    <source>
        <dbReference type="SAM" id="MobiDB-lite"/>
    </source>
</evidence>
<feature type="region of interest" description="Disordered" evidence="1">
    <location>
        <begin position="1"/>
        <end position="103"/>
    </location>
</feature>
<feature type="compositionally biased region" description="Basic and acidic residues" evidence="1">
    <location>
        <begin position="23"/>
        <end position="43"/>
    </location>
</feature>
<name>A0ABN3SJ35_9ACTN</name>
<feature type="compositionally biased region" description="Basic and acidic residues" evidence="1">
    <location>
        <begin position="58"/>
        <end position="84"/>
    </location>
</feature>
<organism evidence="2 3">
    <name type="scientific">Nonomuraea recticatena</name>
    <dbReference type="NCBI Taxonomy" id="46178"/>
    <lineage>
        <taxon>Bacteria</taxon>
        <taxon>Bacillati</taxon>
        <taxon>Actinomycetota</taxon>
        <taxon>Actinomycetes</taxon>
        <taxon>Streptosporangiales</taxon>
        <taxon>Streptosporangiaceae</taxon>
        <taxon>Nonomuraea</taxon>
    </lineage>
</organism>
<sequence>MLGAGQGHDPGGGQQGGQGVDVGMREEALLADHDEQEGRRSGVGERPGVGRVAPLLREPLDGRPDLRVHVLPGERRARPVEAHARQRRLARAVAGKGEQRGQIRARRAADQGDGQLAEQPPQAVVAVGHVGRHLRQPPAHPVSERRAHCAPARRRAHPFVPLLPGAACPAAAVHEAEGVRRAHPRRFQQVEAASLGGNRVVRQAHDLHDAPRVWWNGSSEDRS</sequence>
<dbReference type="Proteomes" id="UP001501666">
    <property type="component" value="Unassembled WGS sequence"/>
</dbReference>
<keyword evidence="3" id="KW-1185">Reference proteome</keyword>
<proteinExistence type="predicted"/>
<reference evidence="2 3" key="1">
    <citation type="journal article" date="2019" name="Int. J. Syst. Evol. Microbiol.">
        <title>The Global Catalogue of Microorganisms (GCM) 10K type strain sequencing project: providing services to taxonomists for standard genome sequencing and annotation.</title>
        <authorList>
            <consortium name="The Broad Institute Genomics Platform"/>
            <consortium name="The Broad Institute Genome Sequencing Center for Infectious Disease"/>
            <person name="Wu L."/>
            <person name="Ma J."/>
        </authorList>
    </citation>
    <scope>NUCLEOTIDE SEQUENCE [LARGE SCALE GENOMIC DNA]</scope>
    <source>
        <strain evidence="2 3">JCM 6835</strain>
    </source>
</reference>
<evidence type="ECO:0000313" key="3">
    <source>
        <dbReference type="Proteomes" id="UP001501666"/>
    </source>
</evidence>
<feature type="compositionally biased region" description="Gly residues" evidence="1">
    <location>
        <begin position="1"/>
        <end position="20"/>
    </location>
</feature>
<accession>A0ABN3SJ35</accession>
<dbReference type="EMBL" id="BAAATE010000019">
    <property type="protein sequence ID" value="GAA2678469.1"/>
    <property type="molecule type" value="Genomic_DNA"/>
</dbReference>
<protein>
    <submittedName>
        <fullName evidence="2">Uncharacterized protein</fullName>
    </submittedName>
</protein>
<gene>
    <name evidence="2" type="ORF">GCM10010412_061620</name>
</gene>
<evidence type="ECO:0000313" key="2">
    <source>
        <dbReference type="EMBL" id="GAA2678469.1"/>
    </source>
</evidence>